<dbReference type="EMBL" id="AMCI01002432">
    <property type="protein sequence ID" value="EJX02740.1"/>
    <property type="molecule type" value="Genomic_DNA"/>
</dbReference>
<comment type="caution">
    <text evidence="1">The sequence shown here is derived from an EMBL/GenBank/DDBJ whole genome shotgun (WGS) entry which is preliminary data.</text>
</comment>
<dbReference type="Gene3D" id="2.60.40.1120">
    <property type="entry name" value="Carboxypeptidase-like, regulatory domain"/>
    <property type="match status" value="1"/>
</dbReference>
<proteinExistence type="predicted"/>
<name>J9GRH7_9ZZZZ</name>
<gene>
    <name evidence="1" type="ORF">EVA_09158</name>
</gene>
<feature type="non-terminal residue" evidence="1">
    <location>
        <position position="516"/>
    </location>
</feature>
<reference evidence="1" key="1">
    <citation type="journal article" date="2012" name="PLoS ONE">
        <title>Gene sets for utilization of primary and secondary nutrition supplies in the distal gut of endangered iberian lynx.</title>
        <authorList>
            <person name="Alcaide M."/>
            <person name="Messina E."/>
            <person name="Richter M."/>
            <person name="Bargiela R."/>
            <person name="Peplies J."/>
            <person name="Huws S.A."/>
            <person name="Newbold C.J."/>
            <person name="Golyshin P.N."/>
            <person name="Simon M.A."/>
            <person name="Lopez G."/>
            <person name="Yakimov M.M."/>
            <person name="Ferrer M."/>
        </authorList>
    </citation>
    <scope>NUCLEOTIDE SEQUENCE</scope>
</reference>
<evidence type="ECO:0000313" key="1">
    <source>
        <dbReference type="EMBL" id="EJX02740.1"/>
    </source>
</evidence>
<dbReference type="GO" id="GO:0030246">
    <property type="term" value="F:carbohydrate binding"/>
    <property type="evidence" value="ECO:0007669"/>
    <property type="project" value="InterPro"/>
</dbReference>
<dbReference type="SUPFAM" id="SSF49452">
    <property type="entry name" value="Starch-binding domain-like"/>
    <property type="match status" value="1"/>
</dbReference>
<organism evidence="1">
    <name type="scientific">gut metagenome</name>
    <dbReference type="NCBI Taxonomy" id="749906"/>
    <lineage>
        <taxon>unclassified sequences</taxon>
        <taxon>metagenomes</taxon>
        <taxon>organismal metagenomes</taxon>
    </lineage>
</organism>
<dbReference type="InterPro" id="IPR013784">
    <property type="entry name" value="Carb-bd-like_fold"/>
</dbReference>
<protein>
    <submittedName>
        <fullName evidence="1">Uncharacterized protein</fullName>
    </submittedName>
</protein>
<accession>J9GRH7</accession>
<sequence length="516" mass="58291">MLAILPLAALAADVKVILSGLATGDKVMLSIASGSYLATIQATENGTFTFVNVPEGKHSVKAEATGYNVMEALTVEVRNNGVVPSQPLKIAVTKMSENPDSWNFEWKEDSSPSGHTTTAHKNEPAEIEFLGKMIVPADVPSFSILKEKYNIVLANDEKPWSQEYAYRMVETMKTLPLYHEKYPKLKPAKFSLTAEHLADDISVVNVEGGCEVRISEDAFYYANPFLVDLDGKRGRLFSKRLHHALTNYMTDFGRNISNVNDILSERFGCSIINIDYTELTQATTQEDAACFQQFKPAELVSIINMFEEFPEGFRKVPHLKYLIRRQNGHDHPLYPAAAAVAWPTLENGYIEFMEKAFGGNSQELTTQRLILHEKTHFLWQHVFSEEIKAEWIKLGGWYKDPNQPSGWSTTKTTEFVSAYAHAKNPDEDMAESVADYVKNPAILMSRSIGKYEFIRDRIMHGVRYITTVPDHLSFEVLNLWPDYDFPGKIKRASITVDGKPEEDKLLTMEIELNDMP</sequence>
<dbReference type="AlphaFoldDB" id="J9GRH7"/>